<dbReference type="AlphaFoldDB" id="A0A370NH23"/>
<keyword evidence="1 2" id="KW-0808">Transferase</keyword>
<protein>
    <submittedName>
        <fullName evidence="2">CoA transferase</fullName>
    </submittedName>
</protein>
<dbReference type="Pfam" id="PF02515">
    <property type="entry name" value="CoA_transf_3"/>
    <property type="match status" value="1"/>
</dbReference>
<dbReference type="PANTHER" id="PTHR48207:SF3">
    <property type="entry name" value="SUCCINATE--HYDROXYMETHYLGLUTARATE COA-TRANSFERASE"/>
    <property type="match status" value="1"/>
</dbReference>
<evidence type="ECO:0000313" key="3">
    <source>
        <dbReference type="Proteomes" id="UP000255165"/>
    </source>
</evidence>
<dbReference type="GO" id="GO:0008410">
    <property type="term" value="F:CoA-transferase activity"/>
    <property type="evidence" value="ECO:0007669"/>
    <property type="project" value="TreeGrafter"/>
</dbReference>
<dbReference type="EMBL" id="QKWJ01000131">
    <property type="protein sequence ID" value="RDK04879.1"/>
    <property type="molecule type" value="Genomic_DNA"/>
</dbReference>
<dbReference type="InterPro" id="IPR050483">
    <property type="entry name" value="CoA-transferase_III_domain"/>
</dbReference>
<organism evidence="2 3">
    <name type="scientific">Cupriavidus lacunae</name>
    <dbReference type="NCBI Taxonomy" id="2666307"/>
    <lineage>
        <taxon>Bacteria</taxon>
        <taxon>Pseudomonadati</taxon>
        <taxon>Pseudomonadota</taxon>
        <taxon>Betaproteobacteria</taxon>
        <taxon>Burkholderiales</taxon>
        <taxon>Burkholderiaceae</taxon>
        <taxon>Cupriavidus</taxon>
    </lineage>
</organism>
<dbReference type="PANTHER" id="PTHR48207">
    <property type="entry name" value="SUCCINATE--HYDROXYMETHYLGLUTARATE COA-TRANSFERASE"/>
    <property type="match status" value="1"/>
</dbReference>
<dbReference type="InterPro" id="IPR003673">
    <property type="entry name" value="CoA-Trfase_fam_III"/>
</dbReference>
<dbReference type="Proteomes" id="UP000255165">
    <property type="component" value="Unassembled WGS sequence"/>
</dbReference>
<dbReference type="RefSeq" id="WP_115216616.1">
    <property type="nucleotide sequence ID" value="NZ_QKWJ01000131.1"/>
</dbReference>
<reference evidence="3" key="1">
    <citation type="submission" date="2018-06" db="EMBL/GenBank/DDBJ databases">
        <authorList>
            <person name="Feng T."/>
            <person name="Jeon C.O."/>
        </authorList>
    </citation>
    <scope>NUCLEOTIDE SEQUENCE [LARGE SCALE GENOMIC DNA]</scope>
    <source>
        <strain evidence="3">S23</strain>
    </source>
</reference>
<sequence length="404" mass="43179">MDALKGLRVVDFSKVLAGPLCTQYLGDMGSEVIKVEPPRGDDTRHWPPFHDGTGTVFLSANRSKQSVVLDLKSPLGNEAAQRLIDTADIVVESYGPGVAKRLGIDYETLSARKPGLIYCSISGFGSAGPLCNGKGYDVILQAFSGMMSVTGEEGGPAIRSPISPIDQATGMHAAIGILAAVVRRLQTGAGMRVEAALFDTSLAFMAYVMQSYWERGTEPIRWGSAHESLCPYQVFDTRDQPMLLGVANDALWQAFCKEVDAPDLASDPRYLTNADRVKSRGQVLREVAARLSGGTCDEWVTRFSRAGIPCAPILSVGEVVTHPHTEASGMIRHLVGGAAKEGVNVVSQPLRFDGERSEPSAAPPELGAHTRQVLQTLGYTEEQIGLFAMPVSNSTGVAASESRS</sequence>
<dbReference type="Gene3D" id="3.40.50.10540">
    <property type="entry name" value="Crotonobetainyl-coa:carnitine coa-transferase, domain 1"/>
    <property type="match status" value="1"/>
</dbReference>
<comment type="caution">
    <text evidence="2">The sequence shown here is derived from an EMBL/GenBank/DDBJ whole genome shotgun (WGS) entry which is preliminary data.</text>
</comment>
<proteinExistence type="predicted"/>
<evidence type="ECO:0000256" key="1">
    <source>
        <dbReference type="ARBA" id="ARBA00022679"/>
    </source>
</evidence>
<dbReference type="InterPro" id="IPR023606">
    <property type="entry name" value="CoA-Trfase_III_dom_1_sf"/>
</dbReference>
<gene>
    <name evidence="2" type="ORF">DN412_40160</name>
</gene>
<keyword evidence="3" id="KW-1185">Reference proteome</keyword>
<dbReference type="Gene3D" id="3.30.1540.10">
    <property type="entry name" value="formyl-coa transferase, domain 3"/>
    <property type="match status" value="1"/>
</dbReference>
<name>A0A370NH23_9BURK</name>
<dbReference type="InterPro" id="IPR044855">
    <property type="entry name" value="CoA-Trfase_III_dom3_sf"/>
</dbReference>
<evidence type="ECO:0000313" key="2">
    <source>
        <dbReference type="EMBL" id="RDK04879.1"/>
    </source>
</evidence>
<accession>A0A370NH23</accession>
<dbReference type="SUPFAM" id="SSF89796">
    <property type="entry name" value="CoA-transferase family III (CaiB/BaiF)"/>
    <property type="match status" value="1"/>
</dbReference>